<proteinExistence type="predicted"/>
<dbReference type="AlphaFoldDB" id="A0A9D1ZIC4"/>
<protein>
    <submittedName>
        <fullName evidence="2">Uncharacterized protein</fullName>
    </submittedName>
</protein>
<keyword evidence="1" id="KW-0812">Transmembrane</keyword>
<reference evidence="2" key="1">
    <citation type="journal article" date="2021" name="PeerJ">
        <title>Extensive microbial diversity within the chicken gut microbiome revealed by metagenomics and culture.</title>
        <authorList>
            <person name="Gilroy R."/>
            <person name="Ravi A."/>
            <person name="Getino M."/>
            <person name="Pursley I."/>
            <person name="Horton D.L."/>
            <person name="Alikhan N.F."/>
            <person name="Baker D."/>
            <person name="Gharbi K."/>
            <person name="Hall N."/>
            <person name="Watson M."/>
            <person name="Adriaenssens E.M."/>
            <person name="Foster-Nyarko E."/>
            <person name="Jarju S."/>
            <person name="Secka A."/>
            <person name="Antonio M."/>
            <person name="Oren A."/>
            <person name="Chaudhuri R.R."/>
            <person name="La Ragione R."/>
            <person name="Hildebrand F."/>
            <person name="Pallen M.J."/>
        </authorList>
    </citation>
    <scope>NUCLEOTIDE SEQUENCE</scope>
    <source>
        <strain evidence="2">Gambia2-208</strain>
    </source>
</reference>
<sequence length="285" mass="32651">MNNKESNNANRQSNLIVSSGFIIFVIAALLIDGAVLFFTSQDGEADDYTEEISEYISNTEVQDEIEEDVPTDVVEEKTYDEAFYTITPNGVANIFIGNTFNDYNTSLMKEEDIAKQWFDFSLVDIKEDNSYDMQTYYMFMKIYEENKMMLSLYGGYFDERPNTLQAEVKGIMVSSPLFKLPNGIHSGMSAKELINNYGATIQLHEDEGGEHIDFITFEIPDYVGFTLVADKEVLVNRYGESYFDMYDSQGYKENFSENIKKEVVEYSTLKSILIGDYPIEFSNIN</sequence>
<comment type="caution">
    <text evidence="2">The sequence shown here is derived from an EMBL/GenBank/DDBJ whole genome shotgun (WGS) entry which is preliminary data.</text>
</comment>
<dbReference type="EMBL" id="DXCV01000046">
    <property type="protein sequence ID" value="HIY88336.1"/>
    <property type="molecule type" value="Genomic_DNA"/>
</dbReference>
<evidence type="ECO:0000313" key="2">
    <source>
        <dbReference type="EMBL" id="HIY88336.1"/>
    </source>
</evidence>
<keyword evidence="1" id="KW-0472">Membrane</keyword>
<keyword evidence="1" id="KW-1133">Transmembrane helix</keyword>
<organism evidence="2 3">
    <name type="scientific">Candidatus Bacteroides pullicola</name>
    <dbReference type="NCBI Taxonomy" id="2838475"/>
    <lineage>
        <taxon>Bacteria</taxon>
        <taxon>Pseudomonadati</taxon>
        <taxon>Bacteroidota</taxon>
        <taxon>Bacteroidia</taxon>
        <taxon>Bacteroidales</taxon>
        <taxon>Bacteroidaceae</taxon>
        <taxon>Bacteroides</taxon>
    </lineage>
</organism>
<feature type="transmembrane region" description="Helical" evidence="1">
    <location>
        <begin position="15"/>
        <end position="38"/>
    </location>
</feature>
<name>A0A9D1ZIC4_9BACE</name>
<evidence type="ECO:0000313" key="3">
    <source>
        <dbReference type="Proteomes" id="UP000886851"/>
    </source>
</evidence>
<evidence type="ECO:0000256" key="1">
    <source>
        <dbReference type="SAM" id="Phobius"/>
    </source>
</evidence>
<reference evidence="2" key="2">
    <citation type="submission" date="2021-04" db="EMBL/GenBank/DDBJ databases">
        <authorList>
            <person name="Gilroy R."/>
        </authorList>
    </citation>
    <scope>NUCLEOTIDE SEQUENCE</scope>
    <source>
        <strain evidence="2">Gambia2-208</strain>
    </source>
</reference>
<dbReference type="Proteomes" id="UP000886851">
    <property type="component" value="Unassembled WGS sequence"/>
</dbReference>
<gene>
    <name evidence="2" type="ORF">H9824_06505</name>
</gene>
<accession>A0A9D1ZIC4</accession>